<gene>
    <name evidence="2" type="ORF">CELE_T02E9.6</name>
    <name evidence="2 4" type="ORF">T02E9.6</name>
</gene>
<keyword evidence="2" id="KW-0378">Hydrolase</keyword>
<dbReference type="AlphaFoldDB" id="G5ECP5"/>
<protein>
    <submittedName>
        <fullName evidence="2">Glycoside hydrolase xylanase</fullName>
    </submittedName>
</protein>
<keyword evidence="3" id="KW-1185">Reference proteome</keyword>
<sequence length="331" mass="37140">MSRLFLILPLSLVTLCVAQEYYVNRIKIETYHNNKGNDKTFTYYVADSFDQVQLDNFKTDAGSIGSLYEDDYVSSDTCSTIQCANLRRIYEHTTTDGAKTTTRILDSALKASEKATTAKPIGLVAPYPGYCSSDDMVPIIELFSKTLNQYAYWSPLQPKQLVNIESNTVDTSRYVPTRLVGYALASDQERLVLENAAPDYKKPISKANYSTAQEFVKLDNICGERWAVYSAGDKVERKYGLLVSKNPGANLLAYSIAGYIFKENRPKCGGIKGLAELKEFKHKTKTNYYVYANDPAKVQALTNDGNYDKTDKFLGYLPLDQFGFLLINAVM</sequence>
<evidence type="ECO:0000313" key="3">
    <source>
        <dbReference type="Proteomes" id="UP000001940"/>
    </source>
</evidence>
<dbReference type="RefSeq" id="NP_001024095.1">
    <property type="nucleotide sequence ID" value="NM_001028924.1"/>
</dbReference>
<keyword evidence="2" id="KW-0119">Carbohydrate metabolism</keyword>
<organism evidence="2 3">
    <name type="scientific">Caenorhabditis elegans</name>
    <dbReference type="NCBI Taxonomy" id="6239"/>
    <lineage>
        <taxon>Eukaryota</taxon>
        <taxon>Metazoa</taxon>
        <taxon>Ecdysozoa</taxon>
        <taxon>Nematoda</taxon>
        <taxon>Chromadorea</taxon>
        <taxon>Rhabditida</taxon>
        <taxon>Rhabditina</taxon>
        <taxon>Rhabditomorpha</taxon>
        <taxon>Rhabditoidea</taxon>
        <taxon>Rhabditidae</taxon>
        <taxon>Peloderinae</taxon>
        <taxon>Caenorhabditis</taxon>
    </lineage>
</organism>
<dbReference type="InParanoid" id="G5ECP5"/>
<dbReference type="OMA" id="YVADSFD"/>
<dbReference type="PaxDb" id="6239-T02E9.6"/>
<proteinExistence type="predicted"/>
<keyword evidence="2" id="KW-0624">Polysaccharide degradation</keyword>
<name>G5ECP5_CAEEL</name>
<dbReference type="CTD" id="3565878"/>
<dbReference type="FunCoup" id="G5ECP5">
    <property type="interactions" value="811"/>
</dbReference>
<dbReference type="Proteomes" id="UP000001940">
    <property type="component" value="Chromosome V"/>
</dbReference>
<dbReference type="EMBL" id="BX284605">
    <property type="protein sequence ID" value="CAI79181.1"/>
    <property type="molecule type" value="Genomic_DNA"/>
</dbReference>
<feature type="chain" id="PRO_5003475919" evidence="1">
    <location>
        <begin position="19"/>
        <end position="331"/>
    </location>
</feature>
<evidence type="ECO:0000313" key="4">
    <source>
        <dbReference type="WormBase" id="T02E9.6"/>
    </source>
</evidence>
<dbReference type="Bgee" id="WBGene00044203">
    <property type="expression patterns" value="Expressed in pharyngeal muscle cell (C elegans) and 1 other cell type or tissue"/>
</dbReference>
<keyword evidence="2" id="KW-0326">Glycosidase</keyword>
<dbReference type="WormBase" id="T02E9.6">
    <property type="protein sequence ID" value="CE38410"/>
    <property type="gene ID" value="WBGene00044203"/>
</dbReference>
<keyword evidence="2" id="KW-0858">Xylan degradation</keyword>
<dbReference type="AGR" id="WB:WBGene00044203"/>
<dbReference type="GO" id="GO:0045493">
    <property type="term" value="P:xylan catabolic process"/>
    <property type="evidence" value="ECO:0007669"/>
    <property type="project" value="UniProtKB-KW"/>
</dbReference>
<reference evidence="2 3" key="1">
    <citation type="journal article" date="1998" name="Science">
        <title>Genome sequence of the nematode C. elegans: a platform for investigating biology.</title>
        <authorList>
            <consortium name="The C. elegans sequencing consortium"/>
            <person name="Sulson J.E."/>
            <person name="Waterston R."/>
        </authorList>
    </citation>
    <scope>NUCLEOTIDE SEQUENCE [LARGE SCALE GENOMIC DNA]</scope>
    <source>
        <strain evidence="2 3">Bristol N2</strain>
    </source>
</reference>
<feature type="signal peptide" evidence="1">
    <location>
        <begin position="1"/>
        <end position="18"/>
    </location>
</feature>
<dbReference type="eggNOG" id="ENOG502T9IS">
    <property type="taxonomic scope" value="Eukaryota"/>
</dbReference>
<evidence type="ECO:0000256" key="1">
    <source>
        <dbReference type="SAM" id="SignalP"/>
    </source>
</evidence>
<accession>G5ECP5</accession>
<dbReference type="HOGENOM" id="CLU_724104_0_0_1"/>
<dbReference type="GeneID" id="3565878"/>
<keyword evidence="1" id="KW-0732">Signal</keyword>
<dbReference type="KEGG" id="cel:CELE_T02E9.6"/>
<dbReference type="GO" id="GO:0016798">
    <property type="term" value="F:hydrolase activity, acting on glycosyl bonds"/>
    <property type="evidence" value="ECO:0007669"/>
    <property type="project" value="UniProtKB-KW"/>
</dbReference>
<evidence type="ECO:0000313" key="2">
    <source>
        <dbReference type="EMBL" id="CAI79181.1"/>
    </source>
</evidence>
<dbReference type="OrthoDB" id="5787909at2759"/>